<comment type="caution">
    <text evidence="3">The sequence shown here is derived from an EMBL/GenBank/DDBJ whole genome shotgun (WGS) entry which is preliminary data.</text>
</comment>
<keyword evidence="4" id="KW-1185">Reference proteome</keyword>
<dbReference type="Pfam" id="PF00498">
    <property type="entry name" value="FHA"/>
    <property type="match status" value="1"/>
</dbReference>
<accession>A0AAV7K8R0</accession>
<protein>
    <submittedName>
        <fullName evidence="3">Centrosomal protein</fullName>
    </submittedName>
</protein>
<feature type="compositionally biased region" description="Basic and acidic residues" evidence="1">
    <location>
        <begin position="376"/>
        <end position="389"/>
    </location>
</feature>
<feature type="compositionally biased region" description="Basic and acidic residues" evidence="1">
    <location>
        <begin position="262"/>
        <end position="274"/>
    </location>
</feature>
<feature type="region of interest" description="Disordered" evidence="1">
    <location>
        <begin position="416"/>
        <end position="463"/>
    </location>
</feature>
<feature type="compositionally biased region" description="Polar residues" evidence="1">
    <location>
        <begin position="282"/>
        <end position="294"/>
    </location>
</feature>
<evidence type="ECO:0000259" key="2">
    <source>
        <dbReference type="PROSITE" id="PS50006"/>
    </source>
</evidence>
<feature type="domain" description="FHA" evidence="2">
    <location>
        <begin position="20"/>
        <end position="71"/>
    </location>
</feature>
<dbReference type="SUPFAM" id="SSF49879">
    <property type="entry name" value="SMAD/FHA domain"/>
    <property type="match status" value="1"/>
</dbReference>
<evidence type="ECO:0000313" key="4">
    <source>
        <dbReference type="Proteomes" id="UP001165289"/>
    </source>
</evidence>
<dbReference type="InterPro" id="IPR000253">
    <property type="entry name" value="FHA_dom"/>
</dbReference>
<feature type="region of interest" description="Disordered" evidence="1">
    <location>
        <begin position="153"/>
        <end position="180"/>
    </location>
</feature>
<feature type="compositionally biased region" description="Polar residues" evidence="1">
    <location>
        <begin position="223"/>
        <end position="239"/>
    </location>
</feature>
<dbReference type="SMART" id="SM00240">
    <property type="entry name" value="FHA"/>
    <property type="match status" value="1"/>
</dbReference>
<feature type="region of interest" description="Disordered" evidence="1">
    <location>
        <begin position="376"/>
        <end position="402"/>
    </location>
</feature>
<dbReference type="Proteomes" id="UP001165289">
    <property type="component" value="Unassembled WGS sequence"/>
</dbReference>
<dbReference type="AlphaFoldDB" id="A0AAV7K8R0"/>
<dbReference type="InterPro" id="IPR008984">
    <property type="entry name" value="SMAD_FHA_dom_sf"/>
</dbReference>
<proteinExistence type="predicted"/>
<gene>
    <name evidence="3" type="ORF">LOD99_128</name>
</gene>
<organism evidence="3 4">
    <name type="scientific">Oopsacas minuta</name>
    <dbReference type="NCBI Taxonomy" id="111878"/>
    <lineage>
        <taxon>Eukaryota</taxon>
        <taxon>Metazoa</taxon>
        <taxon>Porifera</taxon>
        <taxon>Hexactinellida</taxon>
        <taxon>Hexasterophora</taxon>
        <taxon>Lyssacinosida</taxon>
        <taxon>Leucopsacidae</taxon>
        <taxon>Oopsacas</taxon>
    </lineage>
</organism>
<dbReference type="PROSITE" id="PS50006">
    <property type="entry name" value="FHA_DOMAIN"/>
    <property type="match status" value="1"/>
</dbReference>
<dbReference type="EMBL" id="JAKMXF010000111">
    <property type="protein sequence ID" value="KAI6657380.1"/>
    <property type="molecule type" value="Genomic_DNA"/>
</dbReference>
<evidence type="ECO:0000313" key="3">
    <source>
        <dbReference type="EMBL" id="KAI6657380.1"/>
    </source>
</evidence>
<dbReference type="Gene3D" id="2.60.200.20">
    <property type="match status" value="1"/>
</dbReference>
<reference evidence="3 4" key="1">
    <citation type="journal article" date="2023" name="BMC Biol.">
        <title>The compact genome of the sponge Oopsacas minuta (Hexactinellida) is lacking key metazoan core genes.</title>
        <authorList>
            <person name="Santini S."/>
            <person name="Schenkelaars Q."/>
            <person name="Jourda C."/>
            <person name="Duchesne M."/>
            <person name="Belahbib H."/>
            <person name="Rocher C."/>
            <person name="Selva M."/>
            <person name="Riesgo A."/>
            <person name="Vervoort M."/>
            <person name="Leys S.P."/>
            <person name="Kodjabachian L."/>
            <person name="Le Bivic A."/>
            <person name="Borchiellini C."/>
            <person name="Claverie J.M."/>
            <person name="Renard E."/>
        </authorList>
    </citation>
    <scope>NUCLEOTIDE SEQUENCE [LARGE SCALE GENOMIC DNA]</scope>
    <source>
        <strain evidence="3">SPO-2</strain>
    </source>
</reference>
<sequence>MPVWKLSCSGNYIDLNKPQVFVGRDDDCDITFKQKGIDIRHSVLNYDQRLGVFRLTDLGSSHGTYVNGESVCEESVPLYLGTRIMFGRNPMVWCVEVGEPSNQTEQMVSHIPSQPHGYQPITHPIHNNIYSHTDLPYTSPRANLMSHSFQTPLPGDMSSPLYRSDTSGGKSYFGDTSGTQEICPYPRNDSFAPGNRGLNSIGYSDSSFCDRIASDREAPTPDPKQSITEGSNSDISTRAKTLYGQPSWWGDGSDAFSTPPSHRKEDKQEIHPNKSTDPLPPFNNSSSTSHNYLNTHYTDDTSLFIQSRPSTAVPIANQIDEEFSKRPPLVRRGSYEIPTDELDSSLTRPVIEPDPPFCSPYSGGRKSEVFVVHFGEEKSDSKKPHEPRAFRNPKQTNKHKPRVKLAFKETEPIETATDLSPDPELKLFTPSSELTPQRPEGSILSERGPDIGEPVTSSTPISMISSDDITSLSLNRLKLEENNDYIISHETHDPIRKGETPLESTESVISQSMIEVSKNIENSLKQAYNKTRLLCELLNKQFGDHIVPLSHHNFPKEFESPLQQERKVITP</sequence>
<name>A0AAV7K8R0_9METZ</name>
<feature type="region of interest" description="Disordered" evidence="1">
    <location>
        <begin position="213"/>
        <end position="294"/>
    </location>
</feature>
<feature type="compositionally biased region" description="Polar residues" evidence="1">
    <location>
        <begin position="164"/>
        <end position="180"/>
    </location>
</feature>
<evidence type="ECO:0000256" key="1">
    <source>
        <dbReference type="SAM" id="MobiDB-lite"/>
    </source>
</evidence>